<sequence>MPKTFPVRKSDIACDEESKTMVKCYFHIRSSEVANLRSAIGTYHNSNKDPMYVCIAISIIMLICVGCFIYFCHPKRFKSQKGGSKSSRSGSKKHSSLTNRKGSSRLKHGSASKSRKSVRSFRSKRSSKSRKFSSSKTSNKKK</sequence>
<organism evidence="3 4">
    <name type="scientific">Blomia tropicalis</name>
    <name type="common">Mite</name>
    <dbReference type="NCBI Taxonomy" id="40697"/>
    <lineage>
        <taxon>Eukaryota</taxon>
        <taxon>Metazoa</taxon>
        <taxon>Ecdysozoa</taxon>
        <taxon>Arthropoda</taxon>
        <taxon>Chelicerata</taxon>
        <taxon>Arachnida</taxon>
        <taxon>Acari</taxon>
        <taxon>Acariformes</taxon>
        <taxon>Sarcoptiformes</taxon>
        <taxon>Astigmata</taxon>
        <taxon>Glycyphagoidea</taxon>
        <taxon>Echimyopodidae</taxon>
        <taxon>Blomia</taxon>
    </lineage>
</organism>
<evidence type="ECO:0000256" key="1">
    <source>
        <dbReference type="SAM" id="MobiDB-lite"/>
    </source>
</evidence>
<evidence type="ECO:0000313" key="3">
    <source>
        <dbReference type="EMBL" id="KAJ6224147.1"/>
    </source>
</evidence>
<evidence type="ECO:0000313" key="4">
    <source>
        <dbReference type="Proteomes" id="UP001142055"/>
    </source>
</evidence>
<keyword evidence="2" id="KW-0472">Membrane</keyword>
<feature type="compositionally biased region" description="Low complexity" evidence="1">
    <location>
        <begin position="80"/>
        <end position="89"/>
    </location>
</feature>
<comment type="caution">
    <text evidence="3">The sequence shown here is derived from an EMBL/GenBank/DDBJ whole genome shotgun (WGS) entry which is preliminary data.</text>
</comment>
<feature type="transmembrane region" description="Helical" evidence="2">
    <location>
        <begin position="50"/>
        <end position="71"/>
    </location>
</feature>
<feature type="region of interest" description="Disordered" evidence="1">
    <location>
        <begin position="77"/>
        <end position="142"/>
    </location>
</feature>
<name>A0A9Q0MGS6_BLOTA</name>
<feature type="compositionally biased region" description="Basic residues" evidence="1">
    <location>
        <begin position="102"/>
        <end position="142"/>
    </location>
</feature>
<evidence type="ECO:0000256" key="2">
    <source>
        <dbReference type="SAM" id="Phobius"/>
    </source>
</evidence>
<gene>
    <name evidence="3" type="ORF">RDWZM_002692</name>
</gene>
<keyword evidence="2" id="KW-0812">Transmembrane</keyword>
<protein>
    <submittedName>
        <fullName evidence="3">Uncharacterized protein</fullName>
    </submittedName>
</protein>
<keyword evidence="4" id="KW-1185">Reference proteome</keyword>
<proteinExistence type="predicted"/>
<accession>A0A9Q0MGS6</accession>
<dbReference type="AlphaFoldDB" id="A0A9Q0MGS6"/>
<reference evidence="3" key="1">
    <citation type="submission" date="2022-12" db="EMBL/GenBank/DDBJ databases">
        <title>Genome assemblies of Blomia tropicalis.</title>
        <authorList>
            <person name="Cui Y."/>
        </authorList>
    </citation>
    <scope>NUCLEOTIDE SEQUENCE</scope>
    <source>
        <tissue evidence="3">Adult mites</tissue>
    </source>
</reference>
<dbReference type="Proteomes" id="UP001142055">
    <property type="component" value="Chromosome 1"/>
</dbReference>
<keyword evidence="2" id="KW-1133">Transmembrane helix</keyword>
<dbReference type="EMBL" id="JAPWDV010000001">
    <property type="protein sequence ID" value="KAJ6224147.1"/>
    <property type="molecule type" value="Genomic_DNA"/>
</dbReference>